<feature type="region of interest" description="Disordered" evidence="1">
    <location>
        <begin position="13"/>
        <end position="34"/>
    </location>
</feature>
<proteinExistence type="predicted"/>
<keyword evidence="2" id="KW-0812">Transmembrane</keyword>
<dbReference type="AlphaFoldDB" id="A0A7Y9F440"/>
<protein>
    <submittedName>
        <fullName evidence="3">Uncharacterized protein</fullName>
    </submittedName>
</protein>
<name>A0A7Y9F440_9ACTN</name>
<gene>
    <name evidence="3" type="ORF">BKA08_003488</name>
</gene>
<evidence type="ECO:0000256" key="2">
    <source>
        <dbReference type="SAM" id="Phobius"/>
    </source>
</evidence>
<evidence type="ECO:0000313" key="3">
    <source>
        <dbReference type="EMBL" id="NYD59250.1"/>
    </source>
</evidence>
<feature type="transmembrane region" description="Helical" evidence="2">
    <location>
        <begin position="41"/>
        <end position="59"/>
    </location>
</feature>
<organism evidence="3 4">
    <name type="scientific">Nocardioides marinisabuli</name>
    <dbReference type="NCBI Taxonomy" id="419476"/>
    <lineage>
        <taxon>Bacteria</taxon>
        <taxon>Bacillati</taxon>
        <taxon>Actinomycetota</taxon>
        <taxon>Actinomycetes</taxon>
        <taxon>Propionibacteriales</taxon>
        <taxon>Nocardioidaceae</taxon>
        <taxon>Nocardioides</taxon>
    </lineage>
</organism>
<comment type="caution">
    <text evidence="3">The sequence shown here is derived from an EMBL/GenBank/DDBJ whole genome shotgun (WGS) entry which is preliminary data.</text>
</comment>
<reference evidence="3 4" key="1">
    <citation type="submission" date="2020-07" db="EMBL/GenBank/DDBJ databases">
        <title>Sequencing the genomes of 1000 actinobacteria strains.</title>
        <authorList>
            <person name="Klenk H.-P."/>
        </authorList>
    </citation>
    <scope>NUCLEOTIDE SEQUENCE [LARGE SCALE GENOMIC DNA]</scope>
    <source>
        <strain evidence="3 4">DSM 18965</strain>
    </source>
</reference>
<sequence>MSLQTAPRVERAPVALDLGRGPGPGTATGAGPGARRGRRRLLAAALGTAATLAVGWALAPHLVTLDSPEVALDPTAGLFVDGYGDTGTYALHYRYGQEVELTVPLSNASAVPWRVTDVELVEPTYPLLEPVGGTVEPVTLAPYGDGEVSLVFEYANCRYYHERANNSYEQVRVSGTVLGRETSVLVDLAVPLVVHSQVILNCPERTLVRGDDVRS</sequence>
<accession>A0A7Y9F440</accession>
<feature type="compositionally biased region" description="Gly residues" evidence="1">
    <location>
        <begin position="20"/>
        <end position="34"/>
    </location>
</feature>
<evidence type="ECO:0000256" key="1">
    <source>
        <dbReference type="SAM" id="MobiDB-lite"/>
    </source>
</evidence>
<keyword evidence="2" id="KW-0472">Membrane</keyword>
<evidence type="ECO:0000313" key="4">
    <source>
        <dbReference type="Proteomes" id="UP000516957"/>
    </source>
</evidence>
<keyword evidence="4" id="KW-1185">Reference proteome</keyword>
<dbReference type="RefSeq" id="WP_179616725.1">
    <property type="nucleotide sequence ID" value="NZ_CP059163.1"/>
</dbReference>
<dbReference type="Proteomes" id="UP000516957">
    <property type="component" value="Unassembled WGS sequence"/>
</dbReference>
<dbReference type="EMBL" id="JACCBE010000001">
    <property type="protein sequence ID" value="NYD59250.1"/>
    <property type="molecule type" value="Genomic_DNA"/>
</dbReference>
<keyword evidence="2" id="KW-1133">Transmembrane helix</keyword>